<dbReference type="AlphaFoldDB" id="A0A1M2W4H9"/>
<organism evidence="1 2">
    <name type="scientific">Trametes pubescens</name>
    <name type="common">White-rot fungus</name>
    <dbReference type="NCBI Taxonomy" id="154538"/>
    <lineage>
        <taxon>Eukaryota</taxon>
        <taxon>Fungi</taxon>
        <taxon>Dikarya</taxon>
        <taxon>Basidiomycota</taxon>
        <taxon>Agaricomycotina</taxon>
        <taxon>Agaricomycetes</taxon>
        <taxon>Polyporales</taxon>
        <taxon>Polyporaceae</taxon>
        <taxon>Trametes</taxon>
    </lineage>
</organism>
<protein>
    <submittedName>
        <fullName evidence="1">Uncharacterized protein</fullName>
    </submittedName>
</protein>
<sequence length="67" mass="7073">MHAIVARIKKQKSATEAPTTAEMMLIEDGLVCGPWIITALVADSVEGVVCTGRSPRDISRRGAAHGV</sequence>
<dbReference type="Proteomes" id="UP000184267">
    <property type="component" value="Unassembled WGS sequence"/>
</dbReference>
<name>A0A1M2W4H9_TRAPU</name>
<keyword evidence="2" id="KW-1185">Reference proteome</keyword>
<reference evidence="1 2" key="1">
    <citation type="submission" date="2016-10" db="EMBL/GenBank/DDBJ databases">
        <title>Genome sequence of the basidiomycete white-rot fungus Trametes pubescens.</title>
        <authorList>
            <person name="Makela M.R."/>
            <person name="Granchi Z."/>
            <person name="Peng M."/>
            <person name="De Vries R.P."/>
            <person name="Grigoriev I."/>
            <person name="Riley R."/>
            <person name="Hilden K."/>
        </authorList>
    </citation>
    <scope>NUCLEOTIDE SEQUENCE [LARGE SCALE GENOMIC DNA]</scope>
    <source>
        <strain evidence="1 2">FBCC735</strain>
    </source>
</reference>
<evidence type="ECO:0000313" key="1">
    <source>
        <dbReference type="EMBL" id="OJT14767.1"/>
    </source>
</evidence>
<comment type="caution">
    <text evidence="1">The sequence shown here is derived from an EMBL/GenBank/DDBJ whole genome shotgun (WGS) entry which is preliminary data.</text>
</comment>
<proteinExistence type="predicted"/>
<evidence type="ECO:0000313" key="2">
    <source>
        <dbReference type="Proteomes" id="UP000184267"/>
    </source>
</evidence>
<accession>A0A1M2W4H9</accession>
<gene>
    <name evidence="1" type="ORF">TRAPUB_8678</name>
</gene>
<dbReference type="EMBL" id="MNAD01000239">
    <property type="protein sequence ID" value="OJT14767.1"/>
    <property type="molecule type" value="Genomic_DNA"/>
</dbReference>